<feature type="transmembrane region" description="Helical" evidence="7">
    <location>
        <begin position="434"/>
        <end position="451"/>
    </location>
</feature>
<evidence type="ECO:0000256" key="6">
    <source>
        <dbReference type="SAM" id="MobiDB-lite"/>
    </source>
</evidence>
<dbReference type="InterPro" id="IPR011701">
    <property type="entry name" value="MFS"/>
</dbReference>
<dbReference type="InterPro" id="IPR020846">
    <property type="entry name" value="MFS_dom"/>
</dbReference>
<comment type="caution">
    <text evidence="9">The sequence shown here is derived from an EMBL/GenBank/DDBJ whole genome shotgun (WGS) entry which is preliminary data.</text>
</comment>
<dbReference type="PANTHER" id="PTHR43791:SF39">
    <property type="entry name" value="TRANSPORTER LIZ1_SEO1, PUTATIVE (AFU_ORTHOLOGUE AFUA_3G00980)-RELATED"/>
    <property type="match status" value="1"/>
</dbReference>
<dbReference type="EMBL" id="JBAWTH010000079">
    <property type="protein sequence ID" value="KAL2279145.1"/>
    <property type="molecule type" value="Genomic_DNA"/>
</dbReference>
<keyword evidence="3 7" id="KW-0812">Transmembrane</keyword>
<dbReference type="SUPFAM" id="SSF103473">
    <property type="entry name" value="MFS general substrate transporter"/>
    <property type="match status" value="1"/>
</dbReference>
<feature type="transmembrane region" description="Helical" evidence="7">
    <location>
        <begin position="400"/>
        <end position="422"/>
    </location>
</feature>
<feature type="transmembrane region" description="Helical" evidence="7">
    <location>
        <begin position="236"/>
        <end position="257"/>
    </location>
</feature>
<evidence type="ECO:0000256" key="2">
    <source>
        <dbReference type="ARBA" id="ARBA00022448"/>
    </source>
</evidence>
<sequence length="506" mass="56314">MTTTTHSVMSAETEGSSAKAATGKVITTRECDNESKDSNATHIQASERQTGRWFHWHEPGTSAEEKRLIFKLDWFLLSYSCLCFFIKWLDGNNVTNAYSSGMAEELGFGPGNELSWMNTYFTIGTLVGASFANLIITVVPPRIWLPSCLMTWSLFVLFLYKCNTAAQFYALRFCIGLFESAAWPGITYTLGCWYRKSELARRSALFVISGVLGQMFSGYLQAALYTGMGGRGGLSAWRWLFIFDFILAVPVAVYGVICYPDTPHTTKAWYLNDWEKKRAQERIEEEGREPAGKLDWTVVRRIFTSWQVYAFSIGYSLWSLTVGNYVMQYFTLYLKSTGMYTIPQINNIPTAIGAVNFCFMLGSGFVADKIGRRGPVCIAVGTLLAACYIVLTVWDVPHKLKMAAFILCGCYGCYTPLLAGWTNETCGGDQQKRAFILGFMTAVGGAVAIPFQQVQFASSQAPHFKQKHGWGSGLAMVIALTLWTGVAIPLLQKYGESKAKVADEEE</sequence>
<reference evidence="9 10" key="1">
    <citation type="submission" date="2024-03" db="EMBL/GenBank/DDBJ databases">
        <title>A high-quality draft genome sequence of Diaporthe vaccinii, a causative agent of upright dieback and viscid rot disease in cranberry plants.</title>
        <authorList>
            <person name="Sarrasin M."/>
            <person name="Lang B.F."/>
            <person name="Burger G."/>
        </authorList>
    </citation>
    <scope>NUCLEOTIDE SEQUENCE [LARGE SCALE GENOMIC DNA]</scope>
    <source>
        <strain evidence="9 10">IS7</strain>
    </source>
</reference>
<feature type="transmembrane region" description="Helical" evidence="7">
    <location>
        <begin position="347"/>
        <end position="367"/>
    </location>
</feature>
<feature type="region of interest" description="Disordered" evidence="6">
    <location>
        <begin position="1"/>
        <end position="25"/>
    </location>
</feature>
<name>A0ABR4E9S4_9PEZI</name>
<evidence type="ECO:0000256" key="5">
    <source>
        <dbReference type="ARBA" id="ARBA00023136"/>
    </source>
</evidence>
<proteinExistence type="predicted"/>
<keyword evidence="10" id="KW-1185">Reference proteome</keyword>
<evidence type="ECO:0000259" key="8">
    <source>
        <dbReference type="PROSITE" id="PS50850"/>
    </source>
</evidence>
<dbReference type="PANTHER" id="PTHR43791">
    <property type="entry name" value="PERMEASE-RELATED"/>
    <property type="match status" value="1"/>
</dbReference>
<feature type="transmembrane region" description="Helical" evidence="7">
    <location>
        <begin position="308"/>
        <end position="327"/>
    </location>
</feature>
<keyword evidence="5 7" id="KW-0472">Membrane</keyword>
<keyword evidence="2" id="KW-0813">Transport</keyword>
<evidence type="ECO:0000313" key="9">
    <source>
        <dbReference type="EMBL" id="KAL2279145.1"/>
    </source>
</evidence>
<accession>A0ABR4E9S4</accession>
<dbReference type="Gene3D" id="1.20.1250.20">
    <property type="entry name" value="MFS general substrate transporter like domains"/>
    <property type="match status" value="2"/>
</dbReference>
<feature type="transmembrane region" description="Helical" evidence="7">
    <location>
        <begin position="374"/>
        <end position="394"/>
    </location>
</feature>
<dbReference type="Pfam" id="PF07690">
    <property type="entry name" value="MFS_1"/>
    <property type="match status" value="1"/>
</dbReference>
<organism evidence="9 10">
    <name type="scientific">Diaporthe vaccinii</name>
    <dbReference type="NCBI Taxonomy" id="105482"/>
    <lineage>
        <taxon>Eukaryota</taxon>
        <taxon>Fungi</taxon>
        <taxon>Dikarya</taxon>
        <taxon>Ascomycota</taxon>
        <taxon>Pezizomycotina</taxon>
        <taxon>Sordariomycetes</taxon>
        <taxon>Sordariomycetidae</taxon>
        <taxon>Diaporthales</taxon>
        <taxon>Diaporthaceae</taxon>
        <taxon>Diaporthe</taxon>
        <taxon>Diaporthe eres species complex</taxon>
    </lineage>
</organism>
<evidence type="ECO:0000256" key="1">
    <source>
        <dbReference type="ARBA" id="ARBA00004141"/>
    </source>
</evidence>
<evidence type="ECO:0000313" key="10">
    <source>
        <dbReference type="Proteomes" id="UP001600888"/>
    </source>
</evidence>
<dbReference type="PROSITE" id="PS00216">
    <property type="entry name" value="SUGAR_TRANSPORT_1"/>
    <property type="match status" value="1"/>
</dbReference>
<dbReference type="InterPro" id="IPR005829">
    <property type="entry name" value="Sugar_transporter_CS"/>
</dbReference>
<feature type="transmembrane region" description="Helical" evidence="7">
    <location>
        <begin position="116"/>
        <end position="136"/>
    </location>
</feature>
<gene>
    <name evidence="9" type="ORF">FJTKL_13710</name>
</gene>
<dbReference type="Proteomes" id="UP001600888">
    <property type="component" value="Unassembled WGS sequence"/>
</dbReference>
<evidence type="ECO:0000256" key="3">
    <source>
        <dbReference type="ARBA" id="ARBA00022692"/>
    </source>
</evidence>
<keyword evidence="4 7" id="KW-1133">Transmembrane helix</keyword>
<evidence type="ECO:0000256" key="4">
    <source>
        <dbReference type="ARBA" id="ARBA00022989"/>
    </source>
</evidence>
<feature type="transmembrane region" description="Helical" evidence="7">
    <location>
        <begin position="203"/>
        <end position="224"/>
    </location>
</feature>
<comment type="subcellular location">
    <subcellularLocation>
        <location evidence="1">Membrane</location>
        <topology evidence="1">Multi-pass membrane protein</topology>
    </subcellularLocation>
</comment>
<feature type="transmembrane region" description="Helical" evidence="7">
    <location>
        <begin position="143"/>
        <end position="160"/>
    </location>
</feature>
<protein>
    <recommendedName>
        <fullName evidence="8">Major facilitator superfamily (MFS) profile domain-containing protein</fullName>
    </recommendedName>
</protein>
<dbReference type="PROSITE" id="PS50850">
    <property type="entry name" value="MFS"/>
    <property type="match status" value="1"/>
</dbReference>
<feature type="compositionally biased region" description="Polar residues" evidence="6">
    <location>
        <begin position="1"/>
        <end position="16"/>
    </location>
</feature>
<evidence type="ECO:0000256" key="7">
    <source>
        <dbReference type="SAM" id="Phobius"/>
    </source>
</evidence>
<feature type="transmembrane region" description="Helical" evidence="7">
    <location>
        <begin position="471"/>
        <end position="491"/>
    </location>
</feature>
<dbReference type="InterPro" id="IPR036259">
    <property type="entry name" value="MFS_trans_sf"/>
</dbReference>
<feature type="domain" description="Major facilitator superfamily (MFS) profile" evidence="8">
    <location>
        <begin position="76"/>
        <end position="506"/>
    </location>
</feature>